<evidence type="ECO:0000313" key="12">
    <source>
        <dbReference type="Proteomes" id="UP000572817"/>
    </source>
</evidence>
<dbReference type="EC" id="3.1.1.-" evidence="10"/>
<dbReference type="EMBL" id="WWBZ02000062">
    <property type="protein sequence ID" value="KAF4302679.1"/>
    <property type="molecule type" value="Genomic_DNA"/>
</dbReference>
<dbReference type="Proteomes" id="UP000572817">
    <property type="component" value="Unassembled WGS sequence"/>
</dbReference>
<evidence type="ECO:0000256" key="5">
    <source>
        <dbReference type="ARBA" id="ARBA00022729"/>
    </source>
</evidence>
<keyword evidence="3" id="KW-0624">Polysaccharide degradation</keyword>
<dbReference type="SUPFAM" id="SSF53474">
    <property type="entry name" value="alpha/beta-Hydrolases"/>
    <property type="match status" value="2"/>
</dbReference>
<dbReference type="AlphaFoldDB" id="A0A8H4MXJ1"/>
<accession>A0A8H4MXJ1</accession>
<dbReference type="PANTHER" id="PTHR33938:SF15">
    <property type="entry name" value="FERULOYL ESTERASE B-RELATED"/>
    <property type="match status" value="1"/>
</dbReference>
<keyword evidence="7" id="KW-0106">Calcium</keyword>
<comment type="similarity">
    <text evidence="1 10">Belongs to the tannase family.</text>
</comment>
<proteinExistence type="inferred from homology"/>
<protein>
    <recommendedName>
        <fullName evidence="10">Carboxylic ester hydrolase</fullName>
        <ecNumber evidence="10">3.1.1.-</ecNumber>
    </recommendedName>
</protein>
<evidence type="ECO:0000256" key="1">
    <source>
        <dbReference type="ARBA" id="ARBA00006249"/>
    </source>
</evidence>
<organism evidence="11 12">
    <name type="scientific">Botryosphaeria dothidea</name>
    <dbReference type="NCBI Taxonomy" id="55169"/>
    <lineage>
        <taxon>Eukaryota</taxon>
        <taxon>Fungi</taxon>
        <taxon>Dikarya</taxon>
        <taxon>Ascomycota</taxon>
        <taxon>Pezizomycotina</taxon>
        <taxon>Dothideomycetes</taxon>
        <taxon>Dothideomycetes incertae sedis</taxon>
        <taxon>Botryosphaeriales</taxon>
        <taxon>Botryosphaeriaceae</taxon>
        <taxon>Botryosphaeria</taxon>
    </lineage>
</organism>
<evidence type="ECO:0000256" key="10">
    <source>
        <dbReference type="RuleBase" id="RU361238"/>
    </source>
</evidence>
<keyword evidence="4" id="KW-0479">Metal-binding</keyword>
<dbReference type="InterPro" id="IPR011118">
    <property type="entry name" value="Tannase/feruloyl_esterase"/>
</dbReference>
<feature type="chain" id="PRO_5034616958" description="Carboxylic ester hydrolase" evidence="10">
    <location>
        <begin position="19"/>
        <end position="531"/>
    </location>
</feature>
<evidence type="ECO:0000256" key="9">
    <source>
        <dbReference type="ARBA" id="ARBA00034075"/>
    </source>
</evidence>
<dbReference type="InterPro" id="IPR029058">
    <property type="entry name" value="AB_hydrolase_fold"/>
</dbReference>
<dbReference type="GO" id="GO:0046872">
    <property type="term" value="F:metal ion binding"/>
    <property type="evidence" value="ECO:0007669"/>
    <property type="project" value="UniProtKB-KW"/>
</dbReference>
<dbReference type="OrthoDB" id="3039123at2759"/>
<evidence type="ECO:0000256" key="8">
    <source>
        <dbReference type="ARBA" id="ARBA00023157"/>
    </source>
</evidence>
<keyword evidence="12" id="KW-1185">Reference proteome</keyword>
<sequence length="531" mass="57513">MKVPLSLAFGALVRGILANTAEFQSQCSSLADSLDIPGAQISVAQFVANGTTINLPNSDASCGRSSQTITKDLCRVALHVATSNRSGINMEAWLPKDWSGRFLSTGNGGLGGCIQYEDIEYATSLGFAAVGTNNGHDGMSGRSFLNNTDVIEDFAYRAVHTGVVVGKQISRVFYGEQHNKSYYLGCSTGGRQGFKEAQAFPNDFDGIVAGAPAFSFNNLTSWSCNFLLLTGTPESASFVPLDMWPIIHEDILKQCDDLDGARDGILESPDLCNYNPSSLICAPNTTNSTSCLTATQAQTVRSIFSPLLDPDGSLVYPGMQPGSETTGAVQTYYNGRPFGAADWFKYAIFNDPSWDPASITPADFATSSHLNLFNIETWEGDLSPFQRAGGKLLHYHGLVDQTISSHNSPRYYEHVSETMGLAPEELDEFYRFFRISGMAHCRGGPGANFIGNVKSSAASLEPEENVLMAMVRWVEEGVAPETMTGTAYVNGSKDAGVAFRRKHCRWPYRNMYKGPGDVSDESAWECVGDVE</sequence>
<keyword evidence="8" id="KW-1015">Disulfide bond</keyword>
<feature type="signal peptide" evidence="10">
    <location>
        <begin position="1"/>
        <end position="18"/>
    </location>
</feature>
<evidence type="ECO:0000256" key="4">
    <source>
        <dbReference type="ARBA" id="ARBA00022723"/>
    </source>
</evidence>
<evidence type="ECO:0000256" key="7">
    <source>
        <dbReference type="ARBA" id="ARBA00022837"/>
    </source>
</evidence>
<keyword evidence="3" id="KW-0858">Xylan degradation</keyword>
<evidence type="ECO:0000256" key="2">
    <source>
        <dbReference type="ARBA" id="ARBA00022487"/>
    </source>
</evidence>
<gene>
    <name evidence="11" type="ORF">GTA08_BOTSDO08688</name>
</gene>
<comment type="catalytic activity">
    <reaction evidence="9">
        <text>feruloyl-polysaccharide + H2O = ferulate + polysaccharide.</text>
        <dbReference type="EC" id="3.1.1.73"/>
    </reaction>
</comment>
<keyword evidence="2" id="KW-0719">Serine esterase</keyword>
<comment type="caution">
    <text evidence="11">The sequence shown here is derived from an EMBL/GenBank/DDBJ whole genome shotgun (WGS) entry which is preliminary data.</text>
</comment>
<reference evidence="11" key="1">
    <citation type="submission" date="2020-04" db="EMBL/GenBank/DDBJ databases">
        <title>Genome Assembly and Annotation of Botryosphaeria dothidea sdau 11-99, a Latent Pathogen of Apple Fruit Ring Rot in China.</title>
        <authorList>
            <person name="Yu C."/>
            <person name="Diao Y."/>
            <person name="Lu Q."/>
            <person name="Zhao J."/>
            <person name="Cui S."/>
            <person name="Peng C."/>
            <person name="He B."/>
            <person name="Liu H."/>
        </authorList>
    </citation>
    <scope>NUCLEOTIDE SEQUENCE [LARGE SCALE GENOMIC DNA]</scope>
    <source>
        <strain evidence="11">Sdau11-99</strain>
    </source>
</reference>
<keyword evidence="5 10" id="KW-0732">Signal</keyword>
<dbReference type="GO" id="GO:0030600">
    <property type="term" value="F:feruloyl esterase activity"/>
    <property type="evidence" value="ECO:0007669"/>
    <property type="project" value="UniProtKB-EC"/>
</dbReference>
<evidence type="ECO:0000313" key="11">
    <source>
        <dbReference type="EMBL" id="KAF4302679.1"/>
    </source>
</evidence>
<evidence type="ECO:0000256" key="6">
    <source>
        <dbReference type="ARBA" id="ARBA00022801"/>
    </source>
</evidence>
<dbReference type="Pfam" id="PF07519">
    <property type="entry name" value="Tannase"/>
    <property type="match status" value="2"/>
</dbReference>
<dbReference type="GO" id="GO:0045493">
    <property type="term" value="P:xylan catabolic process"/>
    <property type="evidence" value="ECO:0007669"/>
    <property type="project" value="UniProtKB-KW"/>
</dbReference>
<evidence type="ECO:0000256" key="3">
    <source>
        <dbReference type="ARBA" id="ARBA00022651"/>
    </source>
</evidence>
<dbReference type="PANTHER" id="PTHR33938">
    <property type="entry name" value="FERULOYL ESTERASE B-RELATED"/>
    <property type="match status" value="1"/>
</dbReference>
<keyword evidence="6 10" id="KW-0378">Hydrolase</keyword>
<name>A0A8H4MXJ1_9PEZI</name>
<keyword evidence="3" id="KW-0119">Carbohydrate metabolism</keyword>